<dbReference type="Pfam" id="PF23598">
    <property type="entry name" value="LRR_14"/>
    <property type="match status" value="1"/>
</dbReference>
<dbReference type="AlphaFoldDB" id="A0A978UKJ5"/>
<dbReference type="SUPFAM" id="SSF52058">
    <property type="entry name" value="L domain-like"/>
    <property type="match status" value="1"/>
</dbReference>
<gene>
    <name evidence="3" type="ORF">FEM48_Zijuj10G0016900</name>
</gene>
<feature type="domain" description="Disease resistance R13L4/SHOC-2-like LRR" evidence="2">
    <location>
        <begin position="41"/>
        <end position="192"/>
    </location>
</feature>
<dbReference type="Proteomes" id="UP000813462">
    <property type="component" value="Unassembled WGS sequence"/>
</dbReference>
<sequence>MMKVRHLAVAPDVSLQRFGPISKAIHLRSLLTLPGRSFPSLSNEVVNNVILKLRCFRILSLSGCRNLEPLSDSIGELKHLRFLDLSCTSIKRLPNSVSMLCNLQTLKLSGCVELMELPEDMYHLINLRHLDISACSNLNVMPRQISDLKSLQTLSTFIVGEDNGTKIEELRELSDLHGELSLQNLQNVASATDASEARTPALRELKLGVCAKLRLEELPQKAESIHIGGNNGVESLIEAINKGQNSFLKKVHIQNCCSAITLLPECLPTKLTELEIKCCKKLEFPMQRSHKSSSIRRVTIRDSCDSLRFFPLDFVPNLISLDICNCENLESLGVSSYGDGMLRYLSAISIYGCPNFASFPKGGLHAPNLTKLRVDGGKKLKKLPEQMRNLLPFLNSLEISNCPQLESFPEGGLPSNLNKLCVRNCPKLIAQRMKFVMSPSFRVAEHDNALQAALSTGAPQVISITSLGSKSRHSIGISFM</sequence>
<protein>
    <recommendedName>
        <fullName evidence="2">Disease resistance R13L4/SHOC-2-like LRR domain-containing protein</fullName>
    </recommendedName>
</protein>
<name>A0A978UKJ5_ZIZJJ</name>
<evidence type="ECO:0000313" key="3">
    <source>
        <dbReference type="EMBL" id="KAH7515347.1"/>
    </source>
</evidence>
<dbReference type="Gene3D" id="3.80.10.10">
    <property type="entry name" value="Ribonuclease Inhibitor"/>
    <property type="match status" value="1"/>
</dbReference>
<dbReference type="InterPro" id="IPR055414">
    <property type="entry name" value="LRR_R13L4/SHOC2-like"/>
</dbReference>
<dbReference type="PANTHER" id="PTHR47186">
    <property type="entry name" value="LEUCINE-RICH REPEAT-CONTAINING PROTEIN 57"/>
    <property type="match status" value="1"/>
</dbReference>
<dbReference type="InterPro" id="IPR032675">
    <property type="entry name" value="LRR_dom_sf"/>
</dbReference>
<keyword evidence="1" id="KW-0677">Repeat</keyword>
<evidence type="ECO:0000256" key="1">
    <source>
        <dbReference type="ARBA" id="ARBA00022737"/>
    </source>
</evidence>
<evidence type="ECO:0000313" key="4">
    <source>
        <dbReference type="Proteomes" id="UP000813462"/>
    </source>
</evidence>
<evidence type="ECO:0000259" key="2">
    <source>
        <dbReference type="Pfam" id="PF23598"/>
    </source>
</evidence>
<comment type="caution">
    <text evidence="3">The sequence shown here is derived from an EMBL/GenBank/DDBJ whole genome shotgun (WGS) entry which is preliminary data.</text>
</comment>
<accession>A0A978UKJ5</accession>
<reference evidence="3" key="1">
    <citation type="journal article" date="2021" name="Front. Plant Sci.">
        <title>Chromosome-Scale Genome Assembly for Chinese Sour Jujube and Insights Into Its Genome Evolution and Domestication Signature.</title>
        <authorList>
            <person name="Shen L.-Y."/>
            <person name="Luo H."/>
            <person name="Wang X.-L."/>
            <person name="Wang X.-M."/>
            <person name="Qiu X.-J."/>
            <person name="Liu H."/>
            <person name="Zhou S.-S."/>
            <person name="Jia K.-H."/>
            <person name="Nie S."/>
            <person name="Bao Y.-T."/>
            <person name="Zhang R.-G."/>
            <person name="Yun Q.-Z."/>
            <person name="Chai Y.-H."/>
            <person name="Lu J.-Y."/>
            <person name="Li Y."/>
            <person name="Zhao S.-W."/>
            <person name="Mao J.-F."/>
            <person name="Jia S.-G."/>
            <person name="Mao Y.-M."/>
        </authorList>
    </citation>
    <scope>NUCLEOTIDE SEQUENCE</scope>
    <source>
        <strain evidence="3">AT0</strain>
        <tissue evidence="3">Leaf</tissue>
    </source>
</reference>
<organism evidence="3 4">
    <name type="scientific">Ziziphus jujuba var. spinosa</name>
    <dbReference type="NCBI Taxonomy" id="714518"/>
    <lineage>
        <taxon>Eukaryota</taxon>
        <taxon>Viridiplantae</taxon>
        <taxon>Streptophyta</taxon>
        <taxon>Embryophyta</taxon>
        <taxon>Tracheophyta</taxon>
        <taxon>Spermatophyta</taxon>
        <taxon>Magnoliopsida</taxon>
        <taxon>eudicotyledons</taxon>
        <taxon>Gunneridae</taxon>
        <taxon>Pentapetalae</taxon>
        <taxon>rosids</taxon>
        <taxon>fabids</taxon>
        <taxon>Rosales</taxon>
        <taxon>Rhamnaceae</taxon>
        <taxon>Paliureae</taxon>
        <taxon>Ziziphus</taxon>
    </lineage>
</organism>
<dbReference type="PANTHER" id="PTHR47186:SF42">
    <property type="entry name" value="DISEASE RESISTANCE RPP13-LIKE PROTEIN 1"/>
    <property type="match status" value="1"/>
</dbReference>
<dbReference type="EMBL" id="JAEACU010000010">
    <property type="protein sequence ID" value="KAH7515347.1"/>
    <property type="molecule type" value="Genomic_DNA"/>
</dbReference>
<proteinExistence type="predicted"/>